<dbReference type="GO" id="GO:0055085">
    <property type="term" value="P:transmembrane transport"/>
    <property type="evidence" value="ECO:0007669"/>
    <property type="project" value="InterPro"/>
</dbReference>
<evidence type="ECO:0000256" key="1">
    <source>
        <dbReference type="ARBA" id="ARBA00004651"/>
    </source>
</evidence>
<dbReference type="STRING" id="928724.SacglDRAFT_03806"/>
<reference evidence="10 11" key="1">
    <citation type="submission" date="2011-09" db="EMBL/GenBank/DDBJ databases">
        <authorList>
            <consortium name="US DOE Joint Genome Institute (JGI-PGF)"/>
            <person name="Lucas S."/>
            <person name="Han J."/>
            <person name="Lapidus A."/>
            <person name="Cheng J.-F."/>
            <person name="Goodwin L."/>
            <person name="Pitluck S."/>
            <person name="Peters L."/>
            <person name="Land M.L."/>
            <person name="Hauser L."/>
            <person name="Brambilla E."/>
            <person name="Klenk H.-P."/>
            <person name="Woyke T.J."/>
        </authorList>
    </citation>
    <scope>NUCLEOTIDE SEQUENCE [LARGE SCALE GENOMIC DNA]</scope>
    <source>
        <strain evidence="10 11">K62</strain>
    </source>
</reference>
<reference evidence="11" key="2">
    <citation type="submission" date="2012-01" db="EMBL/GenBank/DDBJ databases">
        <title>Noncontiguous Finished sequence of chromosome of Saccharomonospora glauca K62.</title>
        <authorList>
            <consortium name="US DOE Joint Genome Institute"/>
            <person name="Lucas S."/>
            <person name="Han J."/>
            <person name="Lapidus A."/>
            <person name="Cheng J.-F."/>
            <person name="Goodwin L."/>
            <person name="Pitluck S."/>
            <person name="Peters L."/>
            <person name="Mikhailova N."/>
            <person name="Held B."/>
            <person name="Detter J.C."/>
            <person name="Han C."/>
            <person name="Tapia R."/>
            <person name="Land M."/>
            <person name="Hauser L."/>
            <person name="Kyrpides N."/>
            <person name="Ivanova N."/>
            <person name="Pagani I."/>
            <person name="Brambilla E.-M."/>
            <person name="Klenk H.-P."/>
            <person name="Woyke T."/>
        </authorList>
    </citation>
    <scope>NUCLEOTIDE SEQUENCE [LARGE SCALE GENOMIC DNA]</scope>
    <source>
        <strain evidence="11">K62</strain>
    </source>
</reference>
<evidence type="ECO:0000313" key="10">
    <source>
        <dbReference type="EMBL" id="EIF00653.1"/>
    </source>
</evidence>
<dbReference type="PANTHER" id="PTHR30151:SF0">
    <property type="entry name" value="ABC TRANSPORTER PERMEASE PROTEIN MJ0413-RELATED"/>
    <property type="match status" value="1"/>
</dbReference>
<dbReference type="Pfam" id="PF00528">
    <property type="entry name" value="BPD_transp_1"/>
    <property type="match status" value="1"/>
</dbReference>
<dbReference type="SUPFAM" id="SSF161098">
    <property type="entry name" value="MetI-like"/>
    <property type="match status" value="1"/>
</dbReference>
<feature type="transmembrane region" description="Helical" evidence="7">
    <location>
        <begin position="101"/>
        <end position="119"/>
    </location>
</feature>
<keyword evidence="4 7" id="KW-0812">Transmembrane</keyword>
<dbReference type="PROSITE" id="PS50928">
    <property type="entry name" value="ABC_TM1"/>
    <property type="match status" value="1"/>
</dbReference>
<organism evidence="10 11">
    <name type="scientific">Saccharomonospora glauca K62</name>
    <dbReference type="NCBI Taxonomy" id="928724"/>
    <lineage>
        <taxon>Bacteria</taxon>
        <taxon>Bacillati</taxon>
        <taxon>Actinomycetota</taxon>
        <taxon>Actinomycetes</taxon>
        <taxon>Pseudonocardiales</taxon>
        <taxon>Pseudonocardiaceae</taxon>
        <taxon>Saccharomonospora</taxon>
    </lineage>
</organism>
<dbReference type="InterPro" id="IPR000515">
    <property type="entry name" value="MetI-like"/>
</dbReference>
<feature type="region of interest" description="Disordered" evidence="8">
    <location>
        <begin position="1"/>
        <end position="23"/>
    </location>
</feature>
<sequence length="297" mass="32016">MSENHGVAHDHRPGAGAPQDTAGGMAKTAGVARNFLLKWSLAIGLVVLWELATLAAESAFFPRPTEILAQAVDVWFSGPASHLFLADTVFDDVLPSLGRVFGSWAIAVVLGVALGTALGRSQTAMDYIGPLLSFMRAVPPPALIPVFLVLFGIDNTMKVVTIVFGSIWPIILNTVDGVRSVNPLQQETARAFRTPRRYWVTMVVLPAAMPKIFAGMRLSLSLALILMVISEMVGVTNGIGFQLIFAQQSYEFPTMWTWIVLLGVLGYGLNALLLAVERRVLSWQPTRGAADAKTTGV</sequence>
<feature type="domain" description="ABC transmembrane type-1" evidence="9">
    <location>
        <begin position="93"/>
        <end position="273"/>
    </location>
</feature>
<feature type="transmembrane region" description="Helical" evidence="7">
    <location>
        <begin position="256"/>
        <end position="276"/>
    </location>
</feature>
<keyword evidence="3" id="KW-1003">Cell membrane</keyword>
<proteinExistence type="inferred from homology"/>
<name>I1D6S8_9PSEU</name>
<dbReference type="PANTHER" id="PTHR30151">
    <property type="entry name" value="ALKANE SULFONATE ABC TRANSPORTER-RELATED, MEMBRANE SUBUNIT"/>
    <property type="match status" value="1"/>
</dbReference>
<evidence type="ECO:0000256" key="5">
    <source>
        <dbReference type="ARBA" id="ARBA00022989"/>
    </source>
</evidence>
<dbReference type="Gene3D" id="1.10.3720.10">
    <property type="entry name" value="MetI-like"/>
    <property type="match status" value="1"/>
</dbReference>
<dbReference type="AlphaFoldDB" id="I1D6S8"/>
<dbReference type="InterPro" id="IPR035906">
    <property type="entry name" value="MetI-like_sf"/>
</dbReference>
<keyword evidence="11" id="KW-1185">Reference proteome</keyword>
<dbReference type="CDD" id="cd06261">
    <property type="entry name" value="TM_PBP2"/>
    <property type="match status" value="1"/>
</dbReference>
<accession>I1D6S8</accession>
<keyword evidence="2 7" id="KW-0813">Transport</keyword>
<feature type="transmembrane region" description="Helical" evidence="7">
    <location>
        <begin position="198"/>
        <end position="216"/>
    </location>
</feature>
<dbReference type="Proteomes" id="UP000005087">
    <property type="component" value="Chromosome"/>
</dbReference>
<feature type="compositionally biased region" description="Basic and acidic residues" evidence="8">
    <location>
        <begin position="1"/>
        <end position="13"/>
    </location>
</feature>
<comment type="subcellular location">
    <subcellularLocation>
        <location evidence="1 7">Cell membrane</location>
        <topology evidence="1 7">Multi-pass membrane protein</topology>
    </subcellularLocation>
</comment>
<evidence type="ECO:0000259" key="9">
    <source>
        <dbReference type="PROSITE" id="PS50928"/>
    </source>
</evidence>
<evidence type="ECO:0000256" key="6">
    <source>
        <dbReference type="ARBA" id="ARBA00023136"/>
    </source>
</evidence>
<keyword evidence="6 7" id="KW-0472">Membrane</keyword>
<evidence type="ECO:0000256" key="7">
    <source>
        <dbReference type="RuleBase" id="RU363032"/>
    </source>
</evidence>
<dbReference type="eggNOG" id="COG0600">
    <property type="taxonomic scope" value="Bacteria"/>
</dbReference>
<gene>
    <name evidence="10" type="ORF">SacglDRAFT_03806</name>
</gene>
<evidence type="ECO:0000256" key="2">
    <source>
        <dbReference type="ARBA" id="ARBA00022448"/>
    </source>
</evidence>
<feature type="transmembrane region" description="Helical" evidence="7">
    <location>
        <begin position="131"/>
        <end position="153"/>
    </location>
</feature>
<evidence type="ECO:0000256" key="3">
    <source>
        <dbReference type="ARBA" id="ARBA00022475"/>
    </source>
</evidence>
<feature type="transmembrane region" description="Helical" evidence="7">
    <location>
        <begin position="35"/>
        <end position="56"/>
    </location>
</feature>
<dbReference type="HOGENOM" id="CLU_046113_1_3_11"/>
<evidence type="ECO:0000256" key="4">
    <source>
        <dbReference type="ARBA" id="ARBA00022692"/>
    </source>
</evidence>
<feature type="transmembrane region" description="Helical" evidence="7">
    <location>
        <begin position="222"/>
        <end position="244"/>
    </location>
</feature>
<protein>
    <submittedName>
        <fullName evidence="10">ABC-type nitrate/sulfonate/bicarbonate transport system, permease component</fullName>
    </submittedName>
</protein>
<comment type="similarity">
    <text evidence="7">Belongs to the binding-protein-dependent transport system permease family.</text>
</comment>
<evidence type="ECO:0000256" key="8">
    <source>
        <dbReference type="SAM" id="MobiDB-lite"/>
    </source>
</evidence>
<evidence type="ECO:0000313" key="11">
    <source>
        <dbReference type="Proteomes" id="UP000005087"/>
    </source>
</evidence>
<dbReference type="GO" id="GO:0005886">
    <property type="term" value="C:plasma membrane"/>
    <property type="evidence" value="ECO:0007669"/>
    <property type="project" value="UniProtKB-SubCell"/>
</dbReference>
<keyword evidence="5 7" id="KW-1133">Transmembrane helix</keyword>
<dbReference type="EMBL" id="CM001484">
    <property type="protein sequence ID" value="EIF00653.1"/>
    <property type="molecule type" value="Genomic_DNA"/>
</dbReference>